<dbReference type="EMBL" id="JACHGT010000025">
    <property type="protein sequence ID" value="MBB6039730.1"/>
    <property type="molecule type" value="Genomic_DNA"/>
</dbReference>
<sequence>MTGVQKFRDIARLMTELEAGVGYSAIIFGRATPTAPGEIYLKLISDRFHRSRWHIIGEPTAMKGRAGKLVMLVERLNELPVVEWRGTLWLQDRDLEDPDAVYLKSELTGFLGLFGPRKWRVSVD</sequence>
<reference evidence="1 2" key="1">
    <citation type="submission" date="2020-08" db="EMBL/GenBank/DDBJ databases">
        <title>Genomic Encyclopedia of Type Strains, Phase IV (KMG-IV): sequencing the most valuable type-strain genomes for metagenomic binning, comparative biology and taxonomic classification.</title>
        <authorList>
            <person name="Goeker M."/>
        </authorList>
    </citation>
    <scope>NUCLEOTIDE SEQUENCE [LARGE SCALE GENOMIC DNA]</scope>
    <source>
        <strain evidence="1 2">YIM 65646</strain>
    </source>
</reference>
<keyword evidence="2" id="KW-1185">Reference proteome</keyword>
<accession>A0A841G6N1</accession>
<dbReference type="AlphaFoldDB" id="A0A841G6N1"/>
<evidence type="ECO:0000313" key="2">
    <source>
        <dbReference type="Proteomes" id="UP000548476"/>
    </source>
</evidence>
<dbReference type="Proteomes" id="UP000548476">
    <property type="component" value="Unassembled WGS sequence"/>
</dbReference>
<protein>
    <submittedName>
        <fullName evidence="1">Uncharacterized protein</fullName>
    </submittedName>
</protein>
<proteinExistence type="predicted"/>
<gene>
    <name evidence="1" type="ORF">HNR73_007628</name>
</gene>
<evidence type="ECO:0000313" key="1">
    <source>
        <dbReference type="EMBL" id="MBB6039730.1"/>
    </source>
</evidence>
<organism evidence="1 2">
    <name type="scientific">Phytomonospora endophytica</name>
    <dbReference type="NCBI Taxonomy" id="714109"/>
    <lineage>
        <taxon>Bacteria</taxon>
        <taxon>Bacillati</taxon>
        <taxon>Actinomycetota</taxon>
        <taxon>Actinomycetes</taxon>
        <taxon>Micromonosporales</taxon>
        <taxon>Micromonosporaceae</taxon>
        <taxon>Phytomonospora</taxon>
    </lineage>
</organism>
<dbReference type="RefSeq" id="WP_184792816.1">
    <property type="nucleotide sequence ID" value="NZ_BONT01000101.1"/>
</dbReference>
<comment type="caution">
    <text evidence="1">The sequence shown here is derived from an EMBL/GenBank/DDBJ whole genome shotgun (WGS) entry which is preliminary data.</text>
</comment>
<name>A0A841G6N1_9ACTN</name>